<organism evidence="2 3">
    <name type="scientific">Halobacillus salinus</name>
    <dbReference type="NCBI Taxonomy" id="192814"/>
    <lineage>
        <taxon>Bacteria</taxon>
        <taxon>Bacillati</taxon>
        <taxon>Bacillota</taxon>
        <taxon>Bacilli</taxon>
        <taxon>Bacillales</taxon>
        <taxon>Bacillaceae</taxon>
        <taxon>Halobacillus</taxon>
    </lineage>
</organism>
<evidence type="ECO:0000313" key="2">
    <source>
        <dbReference type="EMBL" id="TGB03883.1"/>
    </source>
</evidence>
<dbReference type="Proteomes" id="UP000297982">
    <property type="component" value="Unassembled WGS sequence"/>
</dbReference>
<keyword evidence="3" id="KW-1185">Reference proteome</keyword>
<comment type="caution">
    <text evidence="2">The sequence shown here is derived from an EMBL/GenBank/DDBJ whole genome shotgun (WGS) entry which is preliminary data.</text>
</comment>
<dbReference type="Gene3D" id="1.20.120.450">
    <property type="entry name" value="dinb family like domain"/>
    <property type="match status" value="1"/>
</dbReference>
<reference evidence="2 3" key="1">
    <citation type="journal article" date="2003" name="Int. J. Syst. Evol. Microbiol.">
        <title>Halobacillus salinus sp. nov., isolated from a salt lake on the coast of the East Sea in Korea.</title>
        <authorList>
            <person name="Yoon J.H."/>
            <person name="Kang K.H."/>
            <person name="Park Y.H."/>
        </authorList>
    </citation>
    <scope>NUCLEOTIDE SEQUENCE [LARGE SCALE GENOMIC DNA]</scope>
    <source>
        <strain evidence="2 3">HSL-3</strain>
    </source>
</reference>
<dbReference type="AlphaFoldDB" id="A0A4Z0H0C6"/>
<protein>
    <submittedName>
        <fullName evidence="2">DinB family protein</fullName>
    </submittedName>
</protein>
<name>A0A4Z0H0C6_9BACI</name>
<dbReference type="Pfam" id="PF12867">
    <property type="entry name" value="DinB_2"/>
    <property type="match status" value="1"/>
</dbReference>
<gene>
    <name evidence="2" type="ORF">E4663_02430</name>
</gene>
<accession>A0A4Z0H0C6</accession>
<dbReference type="RefSeq" id="WP_135326572.1">
    <property type="nucleotide sequence ID" value="NZ_SRJC01000001.1"/>
</dbReference>
<dbReference type="EMBL" id="SRJC01000001">
    <property type="protein sequence ID" value="TGB03883.1"/>
    <property type="molecule type" value="Genomic_DNA"/>
</dbReference>
<evidence type="ECO:0000259" key="1">
    <source>
        <dbReference type="Pfam" id="PF12867"/>
    </source>
</evidence>
<dbReference type="InterPro" id="IPR034660">
    <property type="entry name" value="DinB/YfiT-like"/>
</dbReference>
<proteinExistence type="predicted"/>
<dbReference type="STRING" id="192814.GCA_900166575_00798"/>
<dbReference type="InterPro" id="IPR024775">
    <property type="entry name" value="DinB-like"/>
</dbReference>
<sequence length="152" mass="17989">MKQWALEQLAAIYDHDLYFASFVTAVDELNDYEAFYRAEAGQVNTIAEIIHHLDFYNDRFLSRFRGEEVTLLPSSYNTFLVDRNTTLNRLVGEADKTYRDFRKAIRFSSDEKMVMWSSELSRLWLHNAYHIGQIVHIRKEFGAWNKRTLLKG</sequence>
<evidence type="ECO:0000313" key="3">
    <source>
        <dbReference type="Proteomes" id="UP000297982"/>
    </source>
</evidence>
<feature type="domain" description="DinB-like" evidence="1">
    <location>
        <begin position="22"/>
        <end position="111"/>
    </location>
</feature>
<dbReference type="SUPFAM" id="SSF109854">
    <property type="entry name" value="DinB/YfiT-like putative metalloenzymes"/>
    <property type="match status" value="1"/>
</dbReference>